<dbReference type="GO" id="GO:0005524">
    <property type="term" value="F:ATP binding"/>
    <property type="evidence" value="ECO:0007669"/>
    <property type="project" value="InterPro"/>
</dbReference>
<dbReference type="OrthoDB" id="9808317at2"/>
<dbReference type="CDD" id="cd00009">
    <property type="entry name" value="AAA"/>
    <property type="match status" value="1"/>
</dbReference>
<dbReference type="eggNOG" id="COG0714">
    <property type="taxonomic scope" value="Bacteria"/>
</dbReference>
<organism evidence="2 3">
    <name type="scientific">Alkalilimnicola ehrlichii (strain ATCC BAA-1101 / DSM 17681 / MLHE-1)</name>
    <dbReference type="NCBI Taxonomy" id="187272"/>
    <lineage>
        <taxon>Bacteria</taxon>
        <taxon>Pseudomonadati</taxon>
        <taxon>Pseudomonadota</taxon>
        <taxon>Gammaproteobacteria</taxon>
        <taxon>Chromatiales</taxon>
        <taxon>Ectothiorhodospiraceae</taxon>
        <taxon>Alkalilimnicola</taxon>
    </lineage>
</organism>
<dbReference type="SMART" id="SM00382">
    <property type="entry name" value="AAA"/>
    <property type="match status" value="1"/>
</dbReference>
<dbReference type="InterPro" id="IPR003959">
    <property type="entry name" value="ATPase_AAA_core"/>
</dbReference>
<feature type="domain" description="AAA+ ATPase" evidence="1">
    <location>
        <begin position="39"/>
        <end position="181"/>
    </location>
</feature>
<name>Q0A8E4_ALKEH</name>
<accession>Q0A8E4</accession>
<proteinExistence type="predicted"/>
<dbReference type="Gene3D" id="3.40.50.300">
    <property type="entry name" value="P-loop containing nucleotide triphosphate hydrolases"/>
    <property type="match status" value="1"/>
</dbReference>
<dbReference type="KEGG" id="aeh:Mlg_1546"/>
<dbReference type="InterPro" id="IPR027417">
    <property type="entry name" value="P-loop_NTPase"/>
</dbReference>
<dbReference type="EMBL" id="CP000453">
    <property type="protein sequence ID" value="ABI56893.1"/>
    <property type="molecule type" value="Genomic_DNA"/>
</dbReference>
<dbReference type="Pfam" id="PF00004">
    <property type="entry name" value="AAA"/>
    <property type="match status" value="1"/>
</dbReference>
<keyword evidence="3" id="KW-1185">Reference proteome</keyword>
<evidence type="ECO:0000313" key="3">
    <source>
        <dbReference type="Proteomes" id="UP000001962"/>
    </source>
</evidence>
<dbReference type="GO" id="GO:0016887">
    <property type="term" value="F:ATP hydrolysis activity"/>
    <property type="evidence" value="ECO:0007669"/>
    <property type="project" value="InterPro"/>
</dbReference>
<dbReference type="HOGENOM" id="CLU_053995_1_1_6"/>
<reference evidence="3" key="1">
    <citation type="submission" date="2006-08" db="EMBL/GenBank/DDBJ databases">
        <title>Complete sequence of Alkalilimnicola ehrilichei MLHE-1.</title>
        <authorList>
            <person name="Copeland A."/>
            <person name="Lucas S."/>
            <person name="Lapidus A."/>
            <person name="Barry K."/>
            <person name="Detter J.C."/>
            <person name="Glavina del Rio T."/>
            <person name="Hammon N."/>
            <person name="Israni S."/>
            <person name="Dalin E."/>
            <person name="Tice H."/>
            <person name="Pitluck S."/>
            <person name="Sims D."/>
            <person name="Brettin T."/>
            <person name="Bruce D."/>
            <person name="Han C."/>
            <person name="Tapia R."/>
            <person name="Gilna P."/>
            <person name="Schmutz J."/>
            <person name="Larimer F."/>
            <person name="Land M."/>
            <person name="Hauser L."/>
            <person name="Kyrpides N."/>
            <person name="Mikhailova N."/>
            <person name="Oremland R.S."/>
            <person name="Hoeft S.E."/>
            <person name="Switzer-Blum J."/>
            <person name="Kulp T."/>
            <person name="King G."/>
            <person name="Tabita R."/>
            <person name="Witte B."/>
            <person name="Santini J.M."/>
            <person name="Basu P."/>
            <person name="Hollibaugh J.T."/>
            <person name="Xie G."/>
            <person name="Stolz J.F."/>
            <person name="Richardson P."/>
        </authorList>
    </citation>
    <scope>NUCLEOTIDE SEQUENCE [LARGE SCALE GENOMIC DNA]</scope>
    <source>
        <strain evidence="3">ATCC BAA-1101 / DSM 17681 / MLHE-1</strain>
    </source>
</reference>
<dbReference type="AlphaFoldDB" id="Q0A8E4"/>
<evidence type="ECO:0000259" key="1">
    <source>
        <dbReference type="SMART" id="SM00382"/>
    </source>
</evidence>
<dbReference type="SUPFAM" id="SSF52540">
    <property type="entry name" value="P-loop containing nucleoside triphosphate hydrolases"/>
    <property type="match status" value="2"/>
</dbReference>
<gene>
    <name evidence="2" type="ordered locus">Mlg_1546</name>
</gene>
<dbReference type="InterPro" id="IPR003593">
    <property type="entry name" value="AAA+_ATPase"/>
</dbReference>
<evidence type="ECO:0000313" key="2">
    <source>
        <dbReference type="EMBL" id="ABI56893.1"/>
    </source>
</evidence>
<dbReference type="Proteomes" id="UP000001962">
    <property type="component" value="Chromosome"/>
</dbReference>
<sequence>MPDLAPDVPSTPGTDVARVRRLLRHQLHALWDHPEAPHAVPPMMLWGPPGVGKSTVIRELCEEEGIDFIDIRLAQRDPVDIRGLPVPKDEAVDWLLSSDWPRDRDSRGIILFDELTAADRSLQVAVYEIILDRRLGSLYELPPGWMVCAAGNRSEDRAVATTFSSALANRLCHLEITPDLESWLPWARSRGIHPDVIGFLRFQPHAFFSMDGNLERGWPSPRTWERVSDTLHRAERTGLPQEDVSLLVQGLVGPGAGVELMAFRAWHRTLPDVPAMLRGEAEITIPERADHRYALCAAAVYYLWQGPQGGSDALVEGFFRLTLALPSDFATLALVDALNAPDEAETERRSERLLMHPAFNAWSERHGQAFAQRWDGVSA</sequence>
<protein>
    <recommendedName>
        <fullName evidence="1">AAA+ ATPase domain-containing protein</fullName>
    </recommendedName>
</protein>